<dbReference type="Pfam" id="PF03707">
    <property type="entry name" value="MHYT"/>
    <property type="match status" value="2"/>
</dbReference>
<evidence type="ECO:0000256" key="1">
    <source>
        <dbReference type="PROSITE-ProRule" id="PRU00244"/>
    </source>
</evidence>
<dbReference type="InterPro" id="IPR052155">
    <property type="entry name" value="Biofilm_reg_signaling"/>
</dbReference>
<dbReference type="RefSeq" id="WP_213216317.1">
    <property type="nucleotide sequence ID" value="NZ_QTKU01000002.1"/>
</dbReference>
<feature type="transmembrane region" description="Helical" evidence="1">
    <location>
        <begin position="12"/>
        <end position="36"/>
    </location>
</feature>
<feature type="transmembrane region" description="Helical" evidence="1">
    <location>
        <begin position="175"/>
        <end position="202"/>
    </location>
</feature>
<dbReference type="Gene3D" id="3.20.20.450">
    <property type="entry name" value="EAL domain"/>
    <property type="match status" value="1"/>
</dbReference>
<feature type="transmembrane region" description="Helical" evidence="1">
    <location>
        <begin position="214"/>
        <end position="233"/>
    </location>
</feature>
<gene>
    <name evidence="5" type="ORF">DYI23_11585</name>
</gene>
<dbReference type="Gene3D" id="3.30.70.270">
    <property type="match status" value="1"/>
</dbReference>
<dbReference type="GO" id="GO:0016020">
    <property type="term" value="C:membrane"/>
    <property type="evidence" value="ECO:0007669"/>
    <property type="project" value="UniProtKB-UniRule"/>
</dbReference>
<dbReference type="PANTHER" id="PTHR44757:SF2">
    <property type="entry name" value="BIOFILM ARCHITECTURE MAINTENANCE PROTEIN MBAA"/>
    <property type="match status" value="1"/>
</dbReference>
<keyword evidence="1" id="KW-1133">Transmembrane helix</keyword>
<dbReference type="AlphaFoldDB" id="A0A944CD48"/>
<dbReference type="PROSITE" id="PS50883">
    <property type="entry name" value="EAL"/>
    <property type="match status" value="1"/>
</dbReference>
<dbReference type="Pfam" id="PF00990">
    <property type="entry name" value="GGDEF"/>
    <property type="match status" value="1"/>
</dbReference>
<name>A0A944CD48_9HYPH</name>
<accession>A0A944CD48</accession>
<dbReference type="SUPFAM" id="SSF55073">
    <property type="entry name" value="Nucleotide cyclase"/>
    <property type="match status" value="1"/>
</dbReference>
<dbReference type="InterPro" id="IPR029787">
    <property type="entry name" value="Nucleotide_cyclase"/>
</dbReference>
<feature type="domain" description="MHYT" evidence="4">
    <location>
        <begin position="12"/>
        <end position="199"/>
    </location>
</feature>
<feature type="domain" description="GGDEF" evidence="3">
    <location>
        <begin position="283"/>
        <end position="416"/>
    </location>
</feature>
<feature type="transmembrane region" description="Helical" evidence="1">
    <location>
        <begin position="84"/>
        <end position="103"/>
    </location>
</feature>
<dbReference type="PROSITE" id="PS50924">
    <property type="entry name" value="MHYT"/>
    <property type="match status" value="1"/>
</dbReference>
<evidence type="ECO:0000313" key="5">
    <source>
        <dbReference type="EMBL" id="MBS8260864.1"/>
    </source>
</evidence>
<comment type="caution">
    <text evidence="5">The sequence shown here is derived from an EMBL/GenBank/DDBJ whole genome shotgun (WGS) entry which is preliminary data.</text>
</comment>
<dbReference type="CDD" id="cd01949">
    <property type="entry name" value="GGDEF"/>
    <property type="match status" value="1"/>
</dbReference>
<dbReference type="Pfam" id="PF00563">
    <property type="entry name" value="EAL"/>
    <property type="match status" value="1"/>
</dbReference>
<keyword evidence="1" id="KW-0472">Membrane</keyword>
<organism evidence="5 6">
    <name type="scientific">Roseibium polysiphoniae</name>
    <dbReference type="NCBI Taxonomy" id="2571221"/>
    <lineage>
        <taxon>Bacteria</taxon>
        <taxon>Pseudomonadati</taxon>
        <taxon>Pseudomonadota</taxon>
        <taxon>Alphaproteobacteria</taxon>
        <taxon>Hyphomicrobiales</taxon>
        <taxon>Stappiaceae</taxon>
        <taxon>Roseibium</taxon>
    </lineage>
</organism>
<dbReference type="CDD" id="cd01948">
    <property type="entry name" value="EAL"/>
    <property type="match status" value="1"/>
</dbReference>
<dbReference type="InterPro" id="IPR035919">
    <property type="entry name" value="EAL_sf"/>
</dbReference>
<sequence>MFTVLSSIATEYHVLSLAAASLVGFAGCLFTIKLYSRVNSETGSRRHLSLFLASIACASAIWGTHFIAMIGHDAAIEHTFNAELTILSFIVAVLMSGLGLFLASLRGIPLFIELGGLVIGLGIAAMHYIGMAAIIMPGVKSWDLSLVASSIAFGGLLGALALNRFARPCSRYCNVGASFCLMAAILCVHFVGTAAVTFIPVSGMEIGPSVLDKYTLLTTVALALGVLMLVVAAGHAIDAQGTRAATEKYRYFALHDPITGLPNRQYLSEMISAQLVEKEASGNQAAVLFISLDQFKAINDLHGYGAGDEVLSAVSANILGDLAEDELLARFNGDEFVAFKGNVPNLNAAMLFAYKIRDIVMQPIHWNNYTLNLHASIGIAMFPDDSNDLDTLVLRAALAAKRAKRIGGHQIKTYVDGMEEANRRQAVIAADLKSVISDDQLRLYVQPQNDARTLELTGYEALLRWEHPEKGLIGAADFIPIAERTGQILDIGQWVLEAACQHAVSWDPAIPVSVNASPLQLSRSNYPAIVSQILIETGLPAQRLEIELTESSIIEDHDRVLQAIKALRDMGVRVSMDDFGTGYSSLNTLQNFPFDKIKVDRVFTQSIETDPRSRAIIRSAVLLGHSFKIPVLAEGVENKIQLDFLTEAGCAQVQGFLFGRPMPASDVPSNVEQALLTEELRTNLAGSRQTGRDKQRVAS</sequence>
<evidence type="ECO:0000259" key="2">
    <source>
        <dbReference type="PROSITE" id="PS50883"/>
    </source>
</evidence>
<dbReference type="InterPro" id="IPR001633">
    <property type="entry name" value="EAL_dom"/>
</dbReference>
<evidence type="ECO:0000313" key="6">
    <source>
        <dbReference type="Proteomes" id="UP000705379"/>
    </source>
</evidence>
<dbReference type="EMBL" id="QTKU01000002">
    <property type="protein sequence ID" value="MBS8260864.1"/>
    <property type="molecule type" value="Genomic_DNA"/>
</dbReference>
<feature type="domain" description="EAL" evidence="2">
    <location>
        <begin position="425"/>
        <end position="675"/>
    </location>
</feature>
<evidence type="ECO:0000259" key="4">
    <source>
        <dbReference type="PROSITE" id="PS50924"/>
    </source>
</evidence>
<keyword evidence="1" id="KW-0812">Transmembrane</keyword>
<reference evidence="5" key="2">
    <citation type="journal article" date="2021" name="Microorganisms">
        <title>Bacterial Dimethylsulfoniopropionate Biosynthesis in the East China Sea.</title>
        <authorList>
            <person name="Liu J."/>
            <person name="Zhang Y."/>
            <person name="Liu J."/>
            <person name="Zhong H."/>
            <person name="Williams B.T."/>
            <person name="Zheng Y."/>
            <person name="Curson A.R.J."/>
            <person name="Sun C."/>
            <person name="Sun H."/>
            <person name="Song D."/>
            <person name="Wagner Mackenzie B."/>
            <person name="Bermejo Martinez A."/>
            <person name="Todd J.D."/>
            <person name="Zhang X.H."/>
        </authorList>
    </citation>
    <scope>NUCLEOTIDE SEQUENCE</scope>
    <source>
        <strain evidence="5">AESS21</strain>
    </source>
</reference>
<dbReference type="NCBIfam" id="TIGR00254">
    <property type="entry name" value="GGDEF"/>
    <property type="match status" value="1"/>
</dbReference>
<evidence type="ECO:0000259" key="3">
    <source>
        <dbReference type="PROSITE" id="PS50887"/>
    </source>
</evidence>
<dbReference type="InterPro" id="IPR005330">
    <property type="entry name" value="MHYT_dom"/>
</dbReference>
<dbReference type="SMART" id="SM00052">
    <property type="entry name" value="EAL"/>
    <property type="match status" value="1"/>
</dbReference>
<dbReference type="PROSITE" id="PS50887">
    <property type="entry name" value="GGDEF"/>
    <property type="match status" value="1"/>
</dbReference>
<reference evidence="5" key="1">
    <citation type="submission" date="2018-08" db="EMBL/GenBank/DDBJ databases">
        <authorList>
            <person name="Jin W."/>
            <person name="Wang H."/>
            <person name="Yang Y."/>
            <person name="Li M."/>
            <person name="Liu J."/>
        </authorList>
    </citation>
    <scope>NUCLEOTIDE SEQUENCE</scope>
    <source>
        <strain evidence="5">AESS21</strain>
    </source>
</reference>
<feature type="transmembrane region" description="Helical" evidence="1">
    <location>
        <begin position="142"/>
        <end position="163"/>
    </location>
</feature>
<dbReference type="SMART" id="SM00267">
    <property type="entry name" value="GGDEF"/>
    <property type="match status" value="1"/>
</dbReference>
<feature type="transmembrane region" description="Helical" evidence="1">
    <location>
        <begin position="110"/>
        <end position="136"/>
    </location>
</feature>
<dbReference type="InterPro" id="IPR000160">
    <property type="entry name" value="GGDEF_dom"/>
</dbReference>
<proteinExistence type="predicted"/>
<dbReference type="SUPFAM" id="SSF141868">
    <property type="entry name" value="EAL domain-like"/>
    <property type="match status" value="1"/>
</dbReference>
<protein>
    <submittedName>
        <fullName evidence="5">EAL domain-containing protein</fullName>
    </submittedName>
</protein>
<dbReference type="PANTHER" id="PTHR44757">
    <property type="entry name" value="DIGUANYLATE CYCLASE DGCP"/>
    <property type="match status" value="1"/>
</dbReference>
<feature type="transmembrane region" description="Helical" evidence="1">
    <location>
        <begin position="48"/>
        <end position="72"/>
    </location>
</feature>
<dbReference type="InterPro" id="IPR043128">
    <property type="entry name" value="Rev_trsase/Diguanyl_cyclase"/>
</dbReference>
<dbReference type="Proteomes" id="UP000705379">
    <property type="component" value="Unassembled WGS sequence"/>
</dbReference>